<dbReference type="EMBL" id="QYYH01000139">
    <property type="protein sequence ID" value="RJY07036.1"/>
    <property type="molecule type" value="Genomic_DNA"/>
</dbReference>
<gene>
    <name evidence="1" type="ORF">D5R81_16740</name>
</gene>
<comment type="caution">
    <text evidence="1">The sequence shown here is derived from an EMBL/GenBank/DDBJ whole genome shotgun (WGS) entry which is preliminary data.</text>
</comment>
<protein>
    <submittedName>
        <fullName evidence="1">DNA-binding protein</fullName>
    </submittedName>
</protein>
<evidence type="ECO:0000313" key="2">
    <source>
        <dbReference type="Proteomes" id="UP000273022"/>
    </source>
</evidence>
<evidence type="ECO:0000313" key="1">
    <source>
        <dbReference type="EMBL" id="RJY07036.1"/>
    </source>
</evidence>
<dbReference type="InterPro" id="IPR009061">
    <property type="entry name" value="DNA-bd_dom_put_sf"/>
</dbReference>
<proteinExistence type="predicted"/>
<accession>A0A3A6T6U1</accession>
<reference evidence="1 2" key="1">
    <citation type="submission" date="2018-09" db="EMBL/GenBank/DDBJ databases">
        <title>Phylogeny of the Shewanellaceae, and recommendation for two new genera, Pseudoshewanella and Parashewanella.</title>
        <authorList>
            <person name="Wang G."/>
        </authorList>
    </citation>
    <scope>NUCLEOTIDE SEQUENCE [LARGE SCALE GENOMIC DNA]</scope>
    <source>
        <strain evidence="1 2">KCTC 22492</strain>
    </source>
</reference>
<dbReference type="SUPFAM" id="SSF46955">
    <property type="entry name" value="Putative DNA-binding domain"/>
    <property type="match status" value="1"/>
</dbReference>
<sequence>MMNKLLSPQEVSDLLGVTIGTLAVWRSTGRYSLKYIKVGRLIMYGIDDVEHFLLQRKHEHTSLPCNQQ</sequence>
<dbReference type="AlphaFoldDB" id="A0A3A6T6U1"/>
<dbReference type="GO" id="GO:0003677">
    <property type="term" value="F:DNA binding"/>
    <property type="evidence" value="ECO:0007669"/>
    <property type="project" value="UniProtKB-KW"/>
</dbReference>
<dbReference type="Proteomes" id="UP000273022">
    <property type="component" value="Unassembled WGS sequence"/>
</dbReference>
<organism evidence="1 2">
    <name type="scientific">Parashewanella spongiae</name>
    <dbReference type="NCBI Taxonomy" id="342950"/>
    <lineage>
        <taxon>Bacteria</taxon>
        <taxon>Pseudomonadati</taxon>
        <taxon>Pseudomonadota</taxon>
        <taxon>Gammaproteobacteria</taxon>
        <taxon>Alteromonadales</taxon>
        <taxon>Shewanellaceae</taxon>
        <taxon>Parashewanella</taxon>
    </lineage>
</organism>
<name>A0A3A6T6U1_9GAMM</name>
<keyword evidence="1" id="KW-0238">DNA-binding</keyword>
<keyword evidence="2" id="KW-1185">Reference proteome</keyword>
<dbReference type="OrthoDB" id="5609458at2"/>